<reference evidence="1 2" key="1">
    <citation type="submission" date="2024-11" db="EMBL/GenBank/DDBJ databases">
        <title>Chromosome-level genome assembly of the freshwater bivalve Anodonta woodiana.</title>
        <authorList>
            <person name="Chen X."/>
        </authorList>
    </citation>
    <scope>NUCLEOTIDE SEQUENCE [LARGE SCALE GENOMIC DNA]</scope>
    <source>
        <strain evidence="1">MN2024</strain>
        <tissue evidence="1">Gills</tissue>
    </source>
</reference>
<name>A0ABD3VUT3_SINWO</name>
<dbReference type="EMBL" id="JBJQND010000009">
    <property type="protein sequence ID" value="KAL3865362.1"/>
    <property type="molecule type" value="Genomic_DNA"/>
</dbReference>
<accession>A0ABD3VUT3</accession>
<keyword evidence="2" id="KW-1185">Reference proteome</keyword>
<organism evidence="1 2">
    <name type="scientific">Sinanodonta woodiana</name>
    <name type="common">Chinese pond mussel</name>
    <name type="synonym">Anodonta woodiana</name>
    <dbReference type="NCBI Taxonomy" id="1069815"/>
    <lineage>
        <taxon>Eukaryota</taxon>
        <taxon>Metazoa</taxon>
        <taxon>Spiralia</taxon>
        <taxon>Lophotrochozoa</taxon>
        <taxon>Mollusca</taxon>
        <taxon>Bivalvia</taxon>
        <taxon>Autobranchia</taxon>
        <taxon>Heteroconchia</taxon>
        <taxon>Palaeoheterodonta</taxon>
        <taxon>Unionida</taxon>
        <taxon>Unionoidea</taxon>
        <taxon>Unionidae</taxon>
        <taxon>Unioninae</taxon>
        <taxon>Sinanodonta</taxon>
    </lineage>
</organism>
<protein>
    <submittedName>
        <fullName evidence="1">Uncharacterized protein</fullName>
    </submittedName>
</protein>
<evidence type="ECO:0000313" key="1">
    <source>
        <dbReference type="EMBL" id="KAL3865362.1"/>
    </source>
</evidence>
<sequence length="116" mass="13149">MKLHQIKYSGYGEILFRDFSCVCSEEKYVHIHELIDDMRSTLNFYFSPLIMNEGTKVDVSTLRLCPPGIPKDTTLYHAMITADGNCLPYSGSVIASGNEDGEEMRVRLIIESCIHK</sequence>
<evidence type="ECO:0000313" key="2">
    <source>
        <dbReference type="Proteomes" id="UP001634394"/>
    </source>
</evidence>
<dbReference type="AlphaFoldDB" id="A0ABD3VUT3"/>
<dbReference type="Proteomes" id="UP001634394">
    <property type="component" value="Unassembled WGS sequence"/>
</dbReference>
<comment type="caution">
    <text evidence="1">The sequence shown here is derived from an EMBL/GenBank/DDBJ whole genome shotgun (WGS) entry which is preliminary data.</text>
</comment>
<proteinExistence type="predicted"/>
<gene>
    <name evidence="1" type="ORF">ACJMK2_042754</name>
</gene>